<accession>W1J5E8</accession>
<keyword evidence="2" id="KW-1185">Reference proteome</keyword>
<organism evidence="1 2">
    <name type="scientific">Xenorhabdus szentirmaii DSM 16338</name>
    <dbReference type="NCBI Taxonomy" id="1427518"/>
    <lineage>
        <taxon>Bacteria</taxon>
        <taxon>Pseudomonadati</taxon>
        <taxon>Pseudomonadota</taxon>
        <taxon>Gammaproteobacteria</taxon>
        <taxon>Enterobacterales</taxon>
        <taxon>Morganellaceae</taxon>
        <taxon>Xenorhabdus</taxon>
    </lineage>
</organism>
<sequence>MLIKTVTGVNELSQQRGNLKDGGYTLLYNSTLKSEFVLWEKDIFHKISGPLHSNFSLKCSGTNSNNNRMLLLMLNVFAYF</sequence>
<reference evidence="1" key="1">
    <citation type="submission" date="2013-11" db="EMBL/GenBank/DDBJ databases">
        <title>Draft genome sequence and annotation of the entomopathogenic bacteria, Xenorhabdus cabanillasi strain JM26 and Xenorhabdus szentirmai strain DSM 16338.</title>
        <authorList>
            <person name="Gualtieri M."/>
            <person name="Ogier J.C."/>
            <person name="Pages S."/>
            <person name="Givaudan A."/>
            <person name="Gaudriault S."/>
        </authorList>
    </citation>
    <scope>NUCLEOTIDE SEQUENCE [LARGE SCALE GENOMIC DNA]</scope>
    <source>
        <strain evidence="1">DSM 16338</strain>
    </source>
</reference>
<evidence type="ECO:0000313" key="1">
    <source>
        <dbReference type="EMBL" id="CDL85298.1"/>
    </source>
</evidence>
<protein>
    <submittedName>
        <fullName evidence="1">Uncharacterized protein</fullName>
    </submittedName>
</protein>
<dbReference type="AlphaFoldDB" id="W1J5E8"/>
<evidence type="ECO:0000313" key="2">
    <source>
        <dbReference type="Proteomes" id="UP000019202"/>
    </source>
</evidence>
<name>W1J5E8_9GAMM</name>
<comment type="caution">
    <text evidence="1">The sequence shown here is derived from an EMBL/GenBank/DDBJ whole genome shotgun (WGS) entry which is preliminary data.</text>
</comment>
<gene>
    <name evidence="1" type="ORF">XSR1_70038</name>
</gene>
<dbReference type="Proteomes" id="UP000019202">
    <property type="component" value="Unassembled WGS sequence"/>
</dbReference>
<proteinExistence type="predicted"/>
<dbReference type="EMBL" id="CBXF010000132">
    <property type="protein sequence ID" value="CDL85298.1"/>
    <property type="molecule type" value="Genomic_DNA"/>
</dbReference>